<evidence type="ECO:0000256" key="10">
    <source>
        <dbReference type="ARBA" id="ARBA00077809"/>
    </source>
</evidence>
<dbReference type="PANTHER" id="PTHR33359">
    <property type="entry name" value="MOLYBDOPTERIN SYNTHASE SULFUR CARRIER SUBUNIT"/>
    <property type="match status" value="1"/>
</dbReference>
<name>A0A7X2Z2T2_9BACL</name>
<dbReference type="FunFam" id="3.10.20.30:FF:000010">
    <property type="entry name" value="Molybdopterin synthase sulfur carrier subunit"/>
    <property type="match status" value="1"/>
</dbReference>
<comment type="subunit">
    <text evidence="7">Heterotetramer of 2 MoaD subunits and 2 MoaE subunits. Forms a stable heterotetrameric complex of 2 MoaD and 2 MoeB during adenylation of MoaD by MoeB. During catalysis MoaD shuttles between the two heterotetrameric complexes.</text>
</comment>
<dbReference type="InterPro" id="IPR012675">
    <property type="entry name" value="Beta-grasp_dom_sf"/>
</dbReference>
<accession>A0A7X2Z2T2</accession>
<dbReference type="RefSeq" id="WP_155611390.1">
    <property type="nucleotide sequence ID" value="NZ_WNZW01000004.1"/>
</dbReference>
<proteinExistence type="inferred from homology"/>
<evidence type="ECO:0000256" key="3">
    <source>
        <dbReference type="ARBA" id="ARBA00023150"/>
    </source>
</evidence>
<dbReference type="GO" id="GO:0000166">
    <property type="term" value="F:nucleotide binding"/>
    <property type="evidence" value="ECO:0007669"/>
    <property type="project" value="UniProtKB-KW"/>
</dbReference>
<reference evidence="13 14" key="1">
    <citation type="submission" date="2019-11" db="EMBL/GenBank/DDBJ databases">
        <title>Draft genome sequences of five Paenibacillus species of dairy origin.</title>
        <authorList>
            <person name="Olajide A.M."/>
            <person name="Chen S."/>
            <person name="Lapointe G."/>
        </authorList>
    </citation>
    <scope>NUCLEOTIDE SEQUENCE [LARGE SCALE GENOMIC DNA]</scope>
    <source>
        <strain evidence="13 14">12CR55</strain>
    </source>
</reference>
<evidence type="ECO:0000256" key="11">
    <source>
        <dbReference type="ARBA" id="ARBA00078020"/>
    </source>
</evidence>
<dbReference type="EMBL" id="WNZW01000004">
    <property type="protein sequence ID" value="MUG45983.1"/>
    <property type="molecule type" value="Genomic_DNA"/>
</dbReference>
<dbReference type="NCBIfam" id="TIGR01687">
    <property type="entry name" value="moaD_arch"/>
    <property type="match status" value="1"/>
</dbReference>
<comment type="caution">
    <text evidence="13">The sequence shown here is derived from an EMBL/GenBank/DDBJ whole genome shotgun (WGS) entry which is preliminary data.</text>
</comment>
<gene>
    <name evidence="13" type="primary">moaD</name>
    <name evidence="13" type="ORF">GNP95_13385</name>
</gene>
<dbReference type="InterPro" id="IPR003749">
    <property type="entry name" value="ThiS/MoaD-like"/>
</dbReference>
<dbReference type="Gene3D" id="3.10.20.30">
    <property type="match status" value="1"/>
</dbReference>
<dbReference type="Proteomes" id="UP000447876">
    <property type="component" value="Unassembled WGS sequence"/>
</dbReference>
<dbReference type="SUPFAM" id="SSF54285">
    <property type="entry name" value="MoaD/ThiS"/>
    <property type="match status" value="1"/>
</dbReference>
<evidence type="ECO:0000256" key="4">
    <source>
        <dbReference type="ARBA" id="ARBA00024200"/>
    </source>
</evidence>
<evidence type="ECO:0000313" key="14">
    <source>
        <dbReference type="Proteomes" id="UP000447876"/>
    </source>
</evidence>
<dbReference type="InterPro" id="IPR010038">
    <property type="entry name" value="MoaD_arc-typ"/>
</dbReference>
<organism evidence="13 14">
    <name type="scientific">Paenibacillus woosongensis</name>
    <dbReference type="NCBI Taxonomy" id="307580"/>
    <lineage>
        <taxon>Bacteria</taxon>
        <taxon>Bacillati</taxon>
        <taxon>Bacillota</taxon>
        <taxon>Bacilli</taxon>
        <taxon>Bacillales</taxon>
        <taxon>Paenibacillaceae</taxon>
        <taxon>Paenibacillus</taxon>
    </lineage>
</organism>
<evidence type="ECO:0000256" key="2">
    <source>
        <dbReference type="ARBA" id="ARBA00022741"/>
    </source>
</evidence>
<dbReference type="InterPro" id="IPR044672">
    <property type="entry name" value="MOCS2A"/>
</dbReference>
<protein>
    <recommendedName>
        <fullName evidence="5">Molybdopterin synthase sulfur carrier subunit</fullName>
    </recommendedName>
    <alternativeName>
        <fullName evidence="11">MPT synthase subunit 1</fullName>
    </alternativeName>
    <alternativeName>
        <fullName evidence="8">Molybdenum cofactor biosynthesis protein D</fullName>
    </alternativeName>
    <alternativeName>
        <fullName evidence="10">Molybdopterin-converting factor small subunit</fullName>
    </alternativeName>
    <alternativeName>
        <fullName evidence="9">Molybdopterin-converting factor subunit 1</fullName>
    </alternativeName>
    <alternativeName>
        <fullName evidence="12">Sulfur carrier protein MoaD</fullName>
    </alternativeName>
</protein>
<evidence type="ECO:0000256" key="8">
    <source>
        <dbReference type="ARBA" id="ARBA00075076"/>
    </source>
</evidence>
<dbReference type="UniPathway" id="UPA00344"/>
<dbReference type="Pfam" id="PF02597">
    <property type="entry name" value="ThiS"/>
    <property type="match status" value="1"/>
</dbReference>
<comment type="similarity">
    <text evidence="4">Belongs to the MoaD family.</text>
</comment>
<dbReference type="InterPro" id="IPR016155">
    <property type="entry name" value="Mopterin_synth/thiamin_S_b"/>
</dbReference>
<comment type="function">
    <text evidence="6">Involved in sulfur transfer in the conversion of molybdopterin precursor Z to molybdopterin.</text>
</comment>
<dbReference type="PANTHER" id="PTHR33359:SF1">
    <property type="entry name" value="MOLYBDOPTERIN SYNTHASE SULFUR CARRIER SUBUNIT"/>
    <property type="match status" value="1"/>
</dbReference>
<evidence type="ECO:0000256" key="7">
    <source>
        <dbReference type="ARBA" id="ARBA00063099"/>
    </source>
</evidence>
<dbReference type="OrthoDB" id="9801945at2"/>
<keyword evidence="3" id="KW-0501">Molybdenum cofactor biosynthesis</keyword>
<evidence type="ECO:0000256" key="12">
    <source>
        <dbReference type="ARBA" id="ARBA00078992"/>
    </source>
</evidence>
<keyword evidence="2" id="KW-0547">Nucleotide-binding</keyword>
<dbReference type="CDD" id="cd00754">
    <property type="entry name" value="Ubl_MoaD"/>
    <property type="match status" value="1"/>
</dbReference>
<dbReference type="GO" id="GO:1990133">
    <property type="term" value="C:molybdopterin adenylyltransferase complex"/>
    <property type="evidence" value="ECO:0007669"/>
    <property type="project" value="TreeGrafter"/>
</dbReference>
<evidence type="ECO:0000313" key="13">
    <source>
        <dbReference type="EMBL" id="MUG45983.1"/>
    </source>
</evidence>
<evidence type="ECO:0000256" key="5">
    <source>
        <dbReference type="ARBA" id="ARBA00024247"/>
    </source>
</evidence>
<dbReference type="NCBIfam" id="TIGR01682">
    <property type="entry name" value="moaD"/>
    <property type="match status" value="1"/>
</dbReference>
<dbReference type="AlphaFoldDB" id="A0A7X2Z2T2"/>
<evidence type="ECO:0000256" key="6">
    <source>
        <dbReference type="ARBA" id="ARBA00054425"/>
    </source>
</evidence>
<evidence type="ECO:0000256" key="9">
    <source>
        <dbReference type="ARBA" id="ARBA00076711"/>
    </source>
</evidence>
<sequence>MIRVLYFAGLRDLTGKSEELIDRPGWTVRELTDWVEAAYPEFKHKNVFVAVNEEYARPDDVIQAGDTVAMIPPVSGG</sequence>
<comment type="pathway">
    <text evidence="1">Cofactor biosynthesis; molybdopterin biosynthesis.</text>
</comment>
<dbReference type="GO" id="GO:0006777">
    <property type="term" value="P:Mo-molybdopterin cofactor biosynthetic process"/>
    <property type="evidence" value="ECO:0007669"/>
    <property type="project" value="UniProtKB-KW"/>
</dbReference>
<evidence type="ECO:0000256" key="1">
    <source>
        <dbReference type="ARBA" id="ARBA00005046"/>
    </source>
</evidence>